<dbReference type="EMBL" id="JANJYJ010000006">
    <property type="protein sequence ID" value="KAK3205305.1"/>
    <property type="molecule type" value="Genomic_DNA"/>
</dbReference>
<evidence type="ECO:0008006" key="3">
    <source>
        <dbReference type="Google" id="ProtNLM"/>
    </source>
</evidence>
<dbReference type="AlphaFoldDB" id="A0AAE0A702"/>
<name>A0AAE0A702_9ROSI</name>
<reference evidence="1" key="1">
    <citation type="journal article" date="2023" name="Plant J.">
        <title>Genome sequences and population genomics provide insights into the demographic history, inbreeding, and mutation load of two 'living fossil' tree species of Dipteronia.</title>
        <authorList>
            <person name="Feng Y."/>
            <person name="Comes H.P."/>
            <person name="Chen J."/>
            <person name="Zhu S."/>
            <person name="Lu R."/>
            <person name="Zhang X."/>
            <person name="Li P."/>
            <person name="Qiu J."/>
            <person name="Olsen K.M."/>
            <person name="Qiu Y."/>
        </authorList>
    </citation>
    <scope>NUCLEOTIDE SEQUENCE</scope>
    <source>
        <strain evidence="1">NBL</strain>
    </source>
</reference>
<keyword evidence="2" id="KW-1185">Reference proteome</keyword>
<comment type="caution">
    <text evidence="1">The sequence shown here is derived from an EMBL/GenBank/DDBJ whole genome shotgun (WGS) entry which is preliminary data.</text>
</comment>
<accession>A0AAE0A702</accession>
<gene>
    <name evidence="1" type="ORF">Dsin_019351</name>
</gene>
<evidence type="ECO:0000313" key="1">
    <source>
        <dbReference type="EMBL" id="KAK3205305.1"/>
    </source>
</evidence>
<evidence type="ECO:0000313" key="2">
    <source>
        <dbReference type="Proteomes" id="UP001281410"/>
    </source>
</evidence>
<organism evidence="1 2">
    <name type="scientific">Dipteronia sinensis</name>
    <dbReference type="NCBI Taxonomy" id="43782"/>
    <lineage>
        <taxon>Eukaryota</taxon>
        <taxon>Viridiplantae</taxon>
        <taxon>Streptophyta</taxon>
        <taxon>Embryophyta</taxon>
        <taxon>Tracheophyta</taxon>
        <taxon>Spermatophyta</taxon>
        <taxon>Magnoliopsida</taxon>
        <taxon>eudicotyledons</taxon>
        <taxon>Gunneridae</taxon>
        <taxon>Pentapetalae</taxon>
        <taxon>rosids</taxon>
        <taxon>malvids</taxon>
        <taxon>Sapindales</taxon>
        <taxon>Sapindaceae</taxon>
        <taxon>Hippocastanoideae</taxon>
        <taxon>Acereae</taxon>
        <taxon>Dipteronia</taxon>
    </lineage>
</organism>
<proteinExistence type="predicted"/>
<dbReference type="Proteomes" id="UP001281410">
    <property type="component" value="Unassembled WGS sequence"/>
</dbReference>
<sequence>MKQRVNHNQIARVLQPSRIHQVQYSSSLPSIESPVIAKSLNYNLQIKLNIDNYVYWKAVVLPAIRALETEDFINGVRFCPNKYVKDSDLVNDEKDLVISNNFLAWRRLDQFLLSCLWSTVSRDGNYTRTHEYRTEPEPHGSGLGPHIRIVGRVRVQNSRPDSGSSRVWV</sequence>
<protein>
    <recommendedName>
        <fullName evidence="3">Retrotransposon Copia-like N-terminal domain-containing protein</fullName>
    </recommendedName>
</protein>